<dbReference type="Gene3D" id="3.40.1280.10">
    <property type="match status" value="1"/>
</dbReference>
<accession>A0A0K1NK53</accession>
<feature type="domain" description="tRNA/rRNA methyltransferase SpoU type" evidence="4">
    <location>
        <begin position="179"/>
        <end position="233"/>
    </location>
</feature>
<evidence type="ECO:0000256" key="3">
    <source>
        <dbReference type="SAM" id="MobiDB-lite"/>
    </source>
</evidence>
<dbReference type="Pfam" id="PF00588">
    <property type="entry name" value="SpoU_methylase"/>
    <property type="match status" value="2"/>
</dbReference>
<protein>
    <submittedName>
        <fullName evidence="5 6">RNA methyltransferase</fullName>
    </submittedName>
</protein>
<dbReference type="PANTHER" id="PTHR46429:SF1">
    <property type="entry name" value="23S RRNA (GUANOSINE-2'-O-)-METHYLTRANSFERASE RLMB"/>
    <property type="match status" value="1"/>
</dbReference>
<feature type="region of interest" description="Disordered" evidence="3">
    <location>
        <begin position="124"/>
        <end position="185"/>
    </location>
</feature>
<dbReference type="Proteomes" id="UP000060345">
    <property type="component" value="Chromosome 1"/>
</dbReference>
<evidence type="ECO:0000313" key="8">
    <source>
        <dbReference type="Proteomes" id="UP000682005"/>
    </source>
</evidence>
<dbReference type="GO" id="GO:0008173">
    <property type="term" value="F:RNA methyltransferase activity"/>
    <property type="evidence" value="ECO:0007669"/>
    <property type="project" value="InterPro"/>
</dbReference>
<dbReference type="PANTHER" id="PTHR46429">
    <property type="entry name" value="23S RRNA (GUANOSINE-2'-O-)-METHYLTRANSFERASE RLMB"/>
    <property type="match status" value="1"/>
</dbReference>
<evidence type="ECO:0000313" key="6">
    <source>
        <dbReference type="EMBL" id="QUB87102.1"/>
    </source>
</evidence>
<dbReference type="GO" id="GO:0006396">
    <property type="term" value="P:RNA processing"/>
    <property type="evidence" value="ECO:0007669"/>
    <property type="project" value="InterPro"/>
</dbReference>
<evidence type="ECO:0000313" key="7">
    <source>
        <dbReference type="Proteomes" id="UP000060345"/>
    </source>
</evidence>
<sequence length="243" mass="27272">MRKLRTIEMNRLSLEEFKEADKLPLIVVLDDVRSLYNVGSVFRSADAFRVEAVYLCGITATPPNAEIHKTALGGEDSVDWRYFERTEDAIEELHRQGVFVYSVEQVEGSTKLQELNTSVHDGLNVNYNQHSLNTHHPPHNTSSTPITQHPTHHQHPTPITHHPTPNTSSTPNTQHPSPITHHPSPITHYAIVMGNEVKGVKQSVVDMSDGCLEIPQFGTKHSLNVSVTTGIVIWEFARQLLMK</sequence>
<evidence type="ECO:0000256" key="2">
    <source>
        <dbReference type="ARBA" id="ARBA00022679"/>
    </source>
</evidence>
<feature type="compositionally biased region" description="Low complexity" evidence="3">
    <location>
        <begin position="156"/>
        <end position="185"/>
    </location>
</feature>
<dbReference type="InterPro" id="IPR001537">
    <property type="entry name" value="SpoU_MeTrfase"/>
</dbReference>
<evidence type="ECO:0000313" key="5">
    <source>
        <dbReference type="EMBL" id="AKU69464.1"/>
    </source>
</evidence>
<gene>
    <name evidence="5" type="ORF">ADJ77_06665</name>
    <name evidence="6" type="ORF">J5A51_06370</name>
</gene>
<feature type="compositionally biased region" description="Polar residues" evidence="3">
    <location>
        <begin position="124"/>
        <end position="134"/>
    </location>
</feature>
<evidence type="ECO:0000256" key="1">
    <source>
        <dbReference type="ARBA" id="ARBA00022603"/>
    </source>
</evidence>
<reference evidence="5 7" key="1">
    <citation type="submission" date="2015-07" db="EMBL/GenBank/DDBJ databases">
        <authorList>
            <person name="Noorani M."/>
        </authorList>
    </citation>
    <scope>NUCLEOTIDE SEQUENCE [LARGE SCALE GENOMIC DNA]</scope>
    <source>
        <strain evidence="5 7">W1435</strain>
    </source>
</reference>
<dbReference type="InterPro" id="IPR029028">
    <property type="entry name" value="Alpha/beta_knot_MTases"/>
</dbReference>
<dbReference type="EMBL" id="CP012074">
    <property type="protein sequence ID" value="AKU69464.1"/>
    <property type="molecule type" value="Genomic_DNA"/>
</dbReference>
<dbReference type="GO" id="GO:0003723">
    <property type="term" value="F:RNA binding"/>
    <property type="evidence" value="ECO:0007669"/>
    <property type="project" value="InterPro"/>
</dbReference>
<evidence type="ECO:0000259" key="4">
    <source>
        <dbReference type="Pfam" id="PF00588"/>
    </source>
</evidence>
<organism evidence="5 7">
    <name type="scientific">Prevotella fusca JCM 17724</name>
    <dbReference type="NCBI Taxonomy" id="1236517"/>
    <lineage>
        <taxon>Bacteria</taxon>
        <taxon>Pseudomonadati</taxon>
        <taxon>Bacteroidota</taxon>
        <taxon>Bacteroidia</taxon>
        <taxon>Bacteroidales</taxon>
        <taxon>Prevotellaceae</taxon>
        <taxon>Prevotella</taxon>
    </lineage>
</organism>
<name>A0A0K1NK53_9BACT</name>
<dbReference type="EMBL" id="CP072370">
    <property type="protein sequence ID" value="QUB87102.1"/>
    <property type="molecule type" value="Genomic_DNA"/>
</dbReference>
<dbReference type="GO" id="GO:0005829">
    <property type="term" value="C:cytosol"/>
    <property type="evidence" value="ECO:0007669"/>
    <property type="project" value="TreeGrafter"/>
</dbReference>
<dbReference type="Proteomes" id="UP000682005">
    <property type="component" value="Chromosome 1"/>
</dbReference>
<dbReference type="eggNOG" id="COG0566">
    <property type="taxonomic scope" value="Bacteria"/>
</dbReference>
<keyword evidence="1 5" id="KW-0489">Methyltransferase</keyword>
<dbReference type="GO" id="GO:0032259">
    <property type="term" value="P:methylation"/>
    <property type="evidence" value="ECO:0007669"/>
    <property type="project" value="UniProtKB-KW"/>
</dbReference>
<dbReference type="InterPro" id="IPR004441">
    <property type="entry name" value="rRNA_MeTrfase_TrmH"/>
</dbReference>
<dbReference type="RefSeq" id="WP_050696166.1">
    <property type="nucleotide sequence ID" value="NZ_CP012074.1"/>
</dbReference>
<dbReference type="AlphaFoldDB" id="A0A0K1NK53"/>
<dbReference type="KEGG" id="pfus:ADJ77_06665"/>
<dbReference type="STRING" id="1236517.ADJ77_06665"/>
<keyword evidence="2 5" id="KW-0808">Transferase</keyword>
<dbReference type="SUPFAM" id="SSF75217">
    <property type="entry name" value="alpha/beta knot"/>
    <property type="match status" value="1"/>
</dbReference>
<proteinExistence type="predicted"/>
<dbReference type="InterPro" id="IPR029026">
    <property type="entry name" value="tRNA_m1G_MTases_N"/>
</dbReference>
<keyword evidence="8" id="KW-1185">Reference proteome</keyword>
<reference evidence="6 8" key="2">
    <citation type="submission" date="2021-03" db="EMBL/GenBank/DDBJ databases">
        <title>Human Oral Microbial Genomes.</title>
        <authorList>
            <person name="Johnston C.D."/>
            <person name="Chen T."/>
            <person name="Dewhirst F.E."/>
        </authorList>
    </citation>
    <scope>NUCLEOTIDE SEQUENCE [LARGE SCALE GENOMIC DNA]</scope>
    <source>
        <strain evidence="6 8">W1435</strain>
    </source>
</reference>
<feature type="domain" description="tRNA/rRNA methyltransferase SpoU type" evidence="4">
    <location>
        <begin position="25"/>
        <end position="115"/>
    </location>
</feature>